<evidence type="ECO:0000313" key="10">
    <source>
        <dbReference type="EMBL" id="RPF27644.1"/>
    </source>
</evidence>
<evidence type="ECO:0000256" key="6">
    <source>
        <dbReference type="ARBA" id="ARBA00049972"/>
    </source>
</evidence>
<dbReference type="PROSITE" id="PS00631">
    <property type="entry name" value="CYTOSOL_AP"/>
    <property type="match status" value="1"/>
</dbReference>
<dbReference type="RefSeq" id="WP_211338797.1">
    <property type="nucleotide sequence ID" value="NZ_RKRA01000001.1"/>
</dbReference>
<evidence type="ECO:0000313" key="11">
    <source>
        <dbReference type="Proteomes" id="UP000280726"/>
    </source>
</evidence>
<dbReference type="PRINTS" id="PR00481">
    <property type="entry name" value="LAMNOPPTDASE"/>
</dbReference>
<evidence type="ECO:0000256" key="5">
    <source>
        <dbReference type="ARBA" id="ARBA00033172"/>
    </source>
</evidence>
<evidence type="ECO:0000256" key="7">
    <source>
        <dbReference type="ARBA" id="ARBA00050021"/>
    </source>
</evidence>
<dbReference type="Pfam" id="PF00883">
    <property type="entry name" value="Peptidase_M17"/>
    <property type="match status" value="1"/>
</dbReference>
<dbReference type="Gene3D" id="3.40.630.10">
    <property type="entry name" value="Zn peptidases"/>
    <property type="match status" value="1"/>
</dbReference>
<evidence type="ECO:0000256" key="3">
    <source>
        <dbReference type="ARBA" id="ARBA00022670"/>
    </source>
</evidence>
<sequence>MIQPVLPEIVVLDESLSDPAASWRALGAEVLGVVRDTSGTVDDAADLYGVDLARDADSLEGDGGASAVVTLLHLRGGGAAPWEGLPGRVVLLGEGDGGADDARRAGLALGRAATGRDTVVLVLPPGAGEDRLQALAEGFLLASFRMPRTAREPDGKPPARRLVLLTRGGATADALARARTGVEATLLTRVLAATPSSTKNPGWLADQVLELASAVSAEVPAGTGTLSAQVRDEDWLERHGFGAVLAVGAASVTPPRLVTLTWEPAADDAPVVALVGKGITFDTGGISIKPREAMVPMKTDMAGAAAVLAAVLGAARLALPVRATAVLPLAENAVGGAAYRPGDVVRTYDGTTVEISNTDAEGRMVLADALAWAVEQLAPDVVVDVATLTGAASQGLGRGHAALYATDDGLAADLLAAGGRAGEPAWRMPLVADYRPALDSDVADVAHAVRDPHVGGGSITAALFLQRFAADVPWAHLDIAGAGRAGSKQGEVPANGPTGYGARLLVEYLRAVGSAAHGDEQPVPAR</sequence>
<evidence type="ECO:0000256" key="4">
    <source>
        <dbReference type="ARBA" id="ARBA00022801"/>
    </source>
</evidence>
<proteinExistence type="inferred from homology"/>
<dbReference type="SUPFAM" id="SSF52949">
    <property type="entry name" value="Macro domain-like"/>
    <property type="match status" value="1"/>
</dbReference>
<reference evidence="10 11" key="1">
    <citation type="submission" date="2018-11" db="EMBL/GenBank/DDBJ databases">
        <title>Sequencing the genomes of 1000 actinobacteria strains.</title>
        <authorList>
            <person name="Klenk H.-P."/>
        </authorList>
    </citation>
    <scope>NUCLEOTIDE SEQUENCE [LARGE SCALE GENOMIC DNA]</scope>
    <source>
        <strain evidence="10 11">DSM 14418</strain>
    </source>
</reference>
<dbReference type="EMBL" id="RKRA01000001">
    <property type="protein sequence ID" value="RPF27644.1"/>
    <property type="molecule type" value="Genomic_DNA"/>
</dbReference>
<comment type="similarity">
    <text evidence="1">Belongs to the peptidase M17 family.</text>
</comment>
<dbReference type="Proteomes" id="UP000280726">
    <property type="component" value="Unassembled WGS sequence"/>
</dbReference>
<keyword evidence="11" id="KW-1185">Reference proteome</keyword>
<dbReference type="GO" id="GO:0030145">
    <property type="term" value="F:manganese ion binding"/>
    <property type="evidence" value="ECO:0007669"/>
    <property type="project" value="InterPro"/>
</dbReference>
<keyword evidence="3" id="KW-0645">Protease</keyword>
<dbReference type="SUPFAM" id="SSF53187">
    <property type="entry name" value="Zn-dependent exopeptidases"/>
    <property type="match status" value="1"/>
</dbReference>
<dbReference type="GO" id="GO:0070006">
    <property type="term" value="F:metalloaminopeptidase activity"/>
    <property type="evidence" value="ECO:0007669"/>
    <property type="project" value="InterPro"/>
</dbReference>
<keyword evidence="2 10" id="KW-0031">Aminopeptidase</keyword>
<organism evidence="10 11">
    <name type="scientific">Georgenia muralis</name>
    <dbReference type="NCBI Taxonomy" id="154117"/>
    <lineage>
        <taxon>Bacteria</taxon>
        <taxon>Bacillati</taxon>
        <taxon>Actinomycetota</taxon>
        <taxon>Actinomycetes</taxon>
        <taxon>Micrococcales</taxon>
        <taxon>Bogoriellaceae</taxon>
        <taxon>Georgenia</taxon>
    </lineage>
</organism>
<dbReference type="CDD" id="cd00433">
    <property type="entry name" value="Peptidase_M17"/>
    <property type="match status" value="1"/>
</dbReference>
<dbReference type="GO" id="GO:0005737">
    <property type="term" value="C:cytoplasm"/>
    <property type="evidence" value="ECO:0007669"/>
    <property type="project" value="InterPro"/>
</dbReference>
<protein>
    <recommendedName>
        <fullName evidence="7">Probable cytosol aminopeptidase</fullName>
    </recommendedName>
    <alternativeName>
        <fullName evidence="8">Leucine aminopeptidase</fullName>
    </alternativeName>
    <alternativeName>
        <fullName evidence="5">Leucyl aminopeptidase</fullName>
    </alternativeName>
</protein>
<evidence type="ECO:0000256" key="8">
    <source>
        <dbReference type="ARBA" id="ARBA00050061"/>
    </source>
</evidence>
<dbReference type="PANTHER" id="PTHR11963:SF20">
    <property type="entry name" value="PEPTIDASE B"/>
    <property type="match status" value="1"/>
</dbReference>
<dbReference type="InterPro" id="IPR011356">
    <property type="entry name" value="Leucine_aapep/pepB"/>
</dbReference>
<comment type="function">
    <text evidence="6">Presumably involved in the processing and regular turnover of intracellular proteins. Catalyzes the removal of unsubstituted N-terminal amino acids from various peptides.</text>
</comment>
<name>A0A3N4Z6L2_9MICO</name>
<evidence type="ECO:0000259" key="9">
    <source>
        <dbReference type="PROSITE" id="PS00631"/>
    </source>
</evidence>
<dbReference type="PANTHER" id="PTHR11963">
    <property type="entry name" value="LEUCINE AMINOPEPTIDASE-RELATED"/>
    <property type="match status" value="1"/>
</dbReference>
<dbReference type="InterPro" id="IPR043472">
    <property type="entry name" value="Macro_dom-like"/>
</dbReference>
<dbReference type="Gene3D" id="3.40.220.10">
    <property type="entry name" value="Leucine Aminopeptidase, subunit E, domain 1"/>
    <property type="match status" value="1"/>
</dbReference>
<accession>A0A3N4Z6L2</accession>
<evidence type="ECO:0000256" key="2">
    <source>
        <dbReference type="ARBA" id="ARBA00022438"/>
    </source>
</evidence>
<feature type="domain" description="Cytosol aminopeptidase" evidence="9">
    <location>
        <begin position="357"/>
        <end position="364"/>
    </location>
</feature>
<dbReference type="AlphaFoldDB" id="A0A3N4Z6L2"/>
<gene>
    <name evidence="10" type="ORF">EDD32_2133</name>
</gene>
<dbReference type="GO" id="GO:0006508">
    <property type="term" value="P:proteolysis"/>
    <property type="evidence" value="ECO:0007669"/>
    <property type="project" value="UniProtKB-KW"/>
</dbReference>
<dbReference type="InterPro" id="IPR000819">
    <property type="entry name" value="Peptidase_M17_C"/>
</dbReference>
<comment type="caution">
    <text evidence="10">The sequence shown here is derived from an EMBL/GenBank/DDBJ whole genome shotgun (WGS) entry which is preliminary data.</text>
</comment>
<evidence type="ECO:0000256" key="1">
    <source>
        <dbReference type="ARBA" id="ARBA00009528"/>
    </source>
</evidence>
<keyword evidence="4" id="KW-0378">Hydrolase</keyword>